<gene>
    <name evidence="1" type="ORF">PGTG_07245</name>
</gene>
<reference key="1">
    <citation type="submission" date="2007-01" db="EMBL/GenBank/DDBJ databases">
        <title>The Genome Sequence of Puccinia graminis f. sp. tritici Strain CRL 75-36-700-3.</title>
        <authorList>
            <consortium name="The Broad Institute Genome Sequencing Platform"/>
            <person name="Birren B."/>
            <person name="Lander E."/>
            <person name="Galagan J."/>
            <person name="Nusbaum C."/>
            <person name="Devon K."/>
            <person name="Cuomo C."/>
            <person name="Jaffe D."/>
            <person name="Butler J."/>
            <person name="Alvarez P."/>
            <person name="Gnerre S."/>
            <person name="Grabherr M."/>
            <person name="Mauceli E."/>
            <person name="Brockman W."/>
            <person name="Young S."/>
            <person name="LaButti K."/>
            <person name="Sykes S."/>
            <person name="DeCaprio D."/>
            <person name="Crawford M."/>
            <person name="Koehrsen M."/>
            <person name="Engels R."/>
            <person name="Montgomery P."/>
            <person name="Pearson M."/>
            <person name="Howarth C."/>
            <person name="Larson L."/>
            <person name="White J."/>
            <person name="Zeng Q."/>
            <person name="Kodira C."/>
            <person name="Yandava C."/>
            <person name="Alvarado L."/>
            <person name="O'Leary S."/>
            <person name="Szabo L."/>
            <person name="Dean R."/>
            <person name="Schein J."/>
        </authorList>
    </citation>
    <scope>NUCLEOTIDE SEQUENCE</scope>
    <source>
        <strain>CRL 75-36-700-3</strain>
    </source>
</reference>
<dbReference type="AlphaFoldDB" id="E3KA11"/>
<evidence type="ECO:0000313" key="2">
    <source>
        <dbReference type="Proteomes" id="UP000008783"/>
    </source>
</evidence>
<accession>E3KA11</accession>
<dbReference type="KEGG" id="pgr:PGTG_07245"/>
<protein>
    <submittedName>
        <fullName evidence="1">Uncharacterized protein</fullName>
    </submittedName>
</protein>
<organism evidence="1 2">
    <name type="scientific">Puccinia graminis f. sp. tritici (strain CRL 75-36-700-3 / race SCCL)</name>
    <name type="common">Black stem rust fungus</name>
    <dbReference type="NCBI Taxonomy" id="418459"/>
    <lineage>
        <taxon>Eukaryota</taxon>
        <taxon>Fungi</taxon>
        <taxon>Dikarya</taxon>
        <taxon>Basidiomycota</taxon>
        <taxon>Pucciniomycotina</taxon>
        <taxon>Pucciniomycetes</taxon>
        <taxon>Pucciniales</taxon>
        <taxon>Pucciniaceae</taxon>
        <taxon>Puccinia</taxon>
    </lineage>
</organism>
<dbReference type="InParanoid" id="E3KA11"/>
<dbReference type="GeneID" id="10536232"/>
<dbReference type="RefSeq" id="XP_003325412.1">
    <property type="nucleotide sequence ID" value="XM_003325364.1"/>
</dbReference>
<evidence type="ECO:0000313" key="1">
    <source>
        <dbReference type="EMBL" id="EFP80993.1"/>
    </source>
</evidence>
<dbReference type="HOGENOM" id="CLU_1220207_0_0_1"/>
<sequence>MILIPATSKHRQMIVTVDGYYVQDDESTWNWRLRNDGPSAAPCYMHILYIAATFCIFQPHRCSRVKLFTSLLGIKLYLQSCTNDLKADRRTPQEQLALFLPHPSAVISDGRLLEDTNMYVYALIRVEYCAWSEGGRVDWLMFVIHIPIRLDPDGQMVTGLAKMALPAASECAFRGYVISSSGTLHYSRERGSVQRIVQEPQDIHLLASAHFPRHILAQAQLTPSSQT</sequence>
<reference evidence="2" key="2">
    <citation type="journal article" date="2011" name="Proc. Natl. Acad. Sci. U.S.A.">
        <title>Obligate biotrophy features unraveled by the genomic analysis of rust fungi.</title>
        <authorList>
            <person name="Duplessis S."/>
            <person name="Cuomo C.A."/>
            <person name="Lin Y.-C."/>
            <person name="Aerts A."/>
            <person name="Tisserant E."/>
            <person name="Veneault-Fourrey C."/>
            <person name="Joly D.L."/>
            <person name="Hacquard S."/>
            <person name="Amselem J."/>
            <person name="Cantarel B.L."/>
            <person name="Chiu R."/>
            <person name="Coutinho P.M."/>
            <person name="Feau N."/>
            <person name="Field M."/>
            <person name="Frey P."/>
            <person name="Gelhaye E."/>
            <person name="Goldberg J."/>
            <person name="Grabherr M.G."/>
            <person name="Kodira C.D."/>
            <person name="Kohler A."/>
            <person name="Kuees U."/>
            <person name="Lindquist E.A."/>
            <person name="Lucas S.M."/>
            <person name="Mago R."/>
            <person name="Mauceli E."/>
            <person name="Morin E."/>
            <person name="Murat C."/>
            <person name="Pangilinan J.L."/>
            <person name="Park R."/>
            <person name="Pearson M."/>
            <person name="Quesneville H."/>
            <person name="Rouhier N."/>
            <person name="Sakthikumar S."/>
            <person name="Salamov A.A."/>
            <person name="Schmutz J."/>
            <person name="Selles B."/>
            <person name="Shapiro H."/>
            <person name="Tanguay P."/>
            <person name="Tuskan G.A."/>
            <person name="Henrissat B."/>
            <person name="Van de Peer Y."/>
            <person name="Rouze P."/>
            <person name="Ellis J.G."/>
            <person name="Dodds P.N."/>
            <person name="Schein J.E."/>
            <person name="Zhong S."/>
            <person name="Hamelin R.C."/>
            <person name="Grigoriev I.V."/>
            <person name="Szabo L.J."/>
            <person name="Martin F."/>
        </authorList>
    </citation>
    <scope>NUCLEOTIDE SEQUENCE [LARGE SCALE GENOMIC DNA]</scope>
    <source>
        <strain evidence="2">CRL 75-36-700-3 / race SCCL</strain>
    </source>
</reference>
<name>E3KA11_PUCGT</name>
<proteinExistence type="predicted"/>
<dbReference type="Proteomes" id="UP000008783">
    <property type="component" value="Unassembled WGS sequence"/>
</dbReference>
<dbReference type="VEuPathDB" id="FungiDB:PGTG_07245"/>
<dbReference type="EMBL" id="DS178277">
    <property type="protein sequence ID" value="EFP80993.1"/>
    <property type="molecule type" value="Genomic_DNA"/>
</dbReference>
<keyword evidence="2" id="KW-1185">Reference proteome</keyword>